<comment type="caution">
    <text evidence="2">The sequence shown here is derived from an EMBL/GenBank/DDBJ whole genome shotgun (WGS) entry which is preliminary data.</text>
</comment>
<evidence type="ECO:0000313" key="3">
    <source>
        <dbReference type="Proteomes" id="UP000298390"/>
    </source>
</evidence>
<dbReference type="InterPro" id="IPR032675">
    <property type="entry name" value="LRR_dom_sf"/>
</dbReference>
<dbReference type="Proteomes" id="UP000298390">
    <property type="component" value="Unassembled WGS sequence"/>
</dbReference>
<dbReference type="EMBL" id="SEKV01000198">
    <property type="protein sequence ID" value="TFY61669.1"/>
    <property type="molecule type" value="Genomic_DNA"/>
</dbReference>
<organism evidence="2 3">
    <name type="scientific">Rhodofomes roseus</name>
    <dbReference type="NCBI Taxonomy" id="34475"/>
    <lineage>
        <taxon>Eukaryota</taxon>
        <taxon>Fungi</taxon>
        <taxon>Dikarya</taxon>
        <taxon>Basidiomycota</taxon>
        <taxon>Agaricomycotina</taxon>
        <taxon>Agaricomycetes</taxon>
        <taxon>Polyporales</taxon>
        <taxon>Rhodofomes</taxon>
    </lineage>
</organism>
<evidence type="ECO:0000256" key="1">
    <source>
        <dbReference type="SAM" id="MobiDB-lite"/>
    </source>
</evidence>
<feature type="region of interest" description="Disordered" evidence="1">
    <location>
        <begin position="1"/>
        <end position="45"/>
    </location>
</feature>
<dbReference type="Gene3D" id="3.80.10.10">
    <property type="entry name" value="Ribonuclease Inhibitor"/>
    <property type="match status" value="1"/>
</dbReference>
<name>A0A4Y9YL50_9APHY</name>
<gene>
    <name evidence="2" type="ORF">EVJ58_g4362</name>
</gene>
<sequence>MASSQNALGLRGTHPSSDALVKAQTQRERRGRPRQHAEQSDEPIPPLTLPLELILDVFKHFDSLQTLATTSRLCSTLQMESERLLYREVSVKRVPHIRSLHRALVNSPRRSSLVNIFRAIDNGFFDSVLPLLKEILLAFTQLEHLELTLNLPSQFPEGIDTILAQCTFELKSFASHAFYNKNVLTFLERQSRLETLRTTGYPPPDWSIPSDTLPRLKYVEAYSQFFVHAIRAPHAITHLDLSLFYGDPMEFGKILRVVRHQLISLKYNLHFGPHPPVWLLTDNIMNGVSMPNLRYLEIKDDGMRNPGNLEYTDDNLAHMQRPNTALDTLVWSARFMSQHNFGPPTPQSRLAFVRSRAKQLLEIYGVLRRFFYVERIVGDRQHTQETCVVLFKLGSDGRFMEETTEVNGLPVWSDI</sequence>
<reference evidence="2 3" key="1">
    <citation type="submission" date="2019-01" db="EMBL/GenBank/DDBJ databases">
        <title>Genome sequencing of the rare red list fungi Fomitopsis rosea.</title>
        <authorList>
            <person name="Buettner E."/>
            <person name="Kellner H."/>
        </authorList>
    </citation>
    <scope>NUCLEOTIDE SEQUENCE [LARGE SCALE GENOMIC DNA]</scope>
    <source>
        <strain evidence="2 3">DSM 105464</strain>
    </source>
</reference>
<dbReference type="AlphaFoldDB" id="A0A4Y9YL50"/>
<evidence type="ECO:0000313" key="2">
    <source>
        <dbReference type="EMBL" id="TFY61669.1"/>
    </source>
</evidence>
<accession>A0A4Y9YL50</accession>
<proteinExistence type="predicted"/>
<evidence type="ECO:0008006" key="4">
    <source>
        <dbReference type="Google" id="ProtNLM"/>
    </source>
</evidence>
<protein>
    <recommendedName>
        <fullName evidence="4">F-box domain-containing protein</fullName>
    </recommendedName>
</protein>